<accession>W5YW73</accession>
<gene>
    <name evidence="1" type="ORF">AU15_08075</name>
</gene>
<evidence type="ECO:0000313" key="1">
    <source>
        <dbReference type="EMBL" id="AHI33104.1"/>
    </source>
</evidence>
<name>W5YW73_9GAMM</name>
<dbReference type="EMBL" id="CP007152">
    <property type="protein sequence ID" value="AHI33104.1"/>
    <property type="molecule type" value="Genomic_DNA"/>
</dbReference>
<dbReference type="Proteomes" id="UP000035081">
    <property type="component" value="Chromosome"/>
</dbReference>
<proteinExistence type="predicted"/>
<organism evidence="1 2">
    <name type="scientific">Marinobacter salarius</name>
    <dbReference type="NCBI Taxonomy" id="1420917"/>
    <lineage>
        <taxon>Bacteria</taxon>
        <taxon>Pseudomonadati</taxon>
        <taxon>Pseudomonadota</taxon>
        <taxon>Gammaproteobacteria</taxon>
        <taxon>Pseudomonadales</taxon>
        <taxon>Marinobacteraceae</taxon>
        <taxon>Marinobacter</taxon>
    </lineage>
</organism>
<dbReference type="HOGENOM" id="CLU_2700427_0_0_6"/>
<dbReference type="KEGG" id="msr:AU15_08075"/>
<protein>
    <submittedName>
        <fullName evidence="1">Uncharacterized protein</fullName>
    </submittedName>
</protein>
<sequence>MLKALVAVLAIAGVVALGIFGPRWLMSEDVAEVDQARLSAISSILRATGHKRARAGMRGCKKAVFRPRVRNTI</sequence>
<evidence type="ECO:0000313" key="2">
    <source>
        <dbReference type="Proteomes" id="UP000035081"/>
    </source>
</evidence>
<dbReference type="AlphaFoldDB" id="W5YW73"/>
<reference evidence="1 2" key="1">
    <citation type="journal article" date="2014" name="Genome Announc.">
        <title>Draft Genome Sequences of Marinobacter similis A3d10T and Marinobacter salarius R9SW1T.</title>
        <authorList>
            <person name="Ivanova E.P."/>
            <person name="Ng H.J."/>
            <person name="Webb H.K."/>
            <person name="Feng G."/>
            <person name="Oshima K."/>
            <person name="Hattori M."/>
            <person name="Ohkuma M."/>
            <person name="Sergeev A.F."/>
            <person name="Mikhailov V.V."/>
            <person name="Crawford R.J."/>
            <person name="Sawabe T."/>
        </authorList>
    </citation>
    <scope>NUCLEOTIDE SEQUENCE [LARGE SCALE GENOMIC DNA]</scope>
    <source>
        <strain evidence="2">A3d10 and R9SW1</strain>
    </source>
</reference>